<sequence length="130" mass="15256">MQKYCMLFRKSVNMKKKKAISYLLKFKIVKEMTYLGVKIALRRLVASYFQNLVEKALNKLNVLGNRFISLEGRIVLVKSAFLSLCILLLMHLLVPMGILNDFDRLCRFFIWHKQDGNQGLHYVAWEVLSK</sequence>
<protein>
    <submittedName>
        <fullName evidence="2">Uncharacterized protein</fullName>
    </submittedName>
</protein>
<dbReference type="OrthoDB" id="784000at2759"/>
<evidence type="ECO:0000313" key="3">
    <source>
        <dbReference type="Proteomes" id="UP000829196"/>
    </source>
</evidence>
<dbReference type="PANTHER" id="PTHR33116:SF86">
    <property type="entry name" value="REVERSE TRANSCRIPTASE DOMAIN-CONTAINING PROTEIN"/>
    <property type="match status" value="1"/>
</dbReference>
<keyword evidence="1" id="KW-0472">Membrane</keyword>
<dbReference type="EMBL" id="JAGYWB010000008">
    <property type="protein sequence ID" value="KAI0513560.1"/>
    <property type="molecule type" value="Genomic_DNA"/>
</dbReference>
<accession>A0A8T3BHV6</accession>
<dbReference type="Proteomes" id="UP000829196">
    <property type="component" value="Unassembled WGS sequence"/>
</dbReference>
<evidence type="ECO:0000313" key="2">
    <source>
        <dbReference type="EMBL" id="KAI0513560.1"/>
    </source>
</evidence>
<dbReference type="AlphaFoldDB" id="A0A8T3BHV6"/>
<keyword evidence="1" id="KW-0812">Transmembrane</keyword>
<proteinExistence type="predicted"/>
<dbReference type="PANTHER" id="PTHR33116">
    <property type="entry name" value="REVERSE TRANSCRIPTASE ZINC-BINDING DOMAIN-CONTAINING PROTEIN-RELATED-RELATED"/>
    <property type="match status" value="1"/>
</dbReference>
<reference evidence="2" key="1">
    <citation type="journal article" date="2022" name="Front. Genet.">
        <title>Chromosome-Scale Assembly of the Dendrobium nobile Genome Provides Insights Into the Molecular Mechanism of the Biosynthesis of the Medicinal Active Ingredient of Dendrobium.</title>
        <authorList>
            <person name="Xu Q."/>
            <person name="Niu S.-C."/>
            <person name="Li K.-L."/>
            <person name="Zheng P.-J."/>
            <person name="Zhang X.-J."/>
            <person name="Jia Y."/>
            <person name="Liu Y."/>
            <person name="Niu Y.-X."/>
            <person name="Yu L.-H."/>
            <person name="Chen D.-F."/>
            <person name="Zhang G.-Q."/>
        </authorList>
    </citation>
    <scope>NUCLEOTIDE SEQUENCE</scope>
    <source>
        <tissue evidence="2">Leaf</tissue>
    </source>
</reference>
<name>A0A8T3BHV6_DENNO</name>
<keyword evidence="3" id="KW-1185">Reference proteome</keyword>
<gene>
    <name evidence="2" type="ORF">KFK09_009585</name>
</gene>
<organism evidence="2 3">
    <name type="scientific">Dendrobium nobile</name>
    <name type="common">Orchid</name>
    <dbReference type="NCBI Taxonomy" id="94219"/>
    <lineage>
        <taxon>Eukaryota</taxon>
        <taxon>Viridiplantae</taxon>
        <taxon>Streptophyta</taxon>
        <taxon>Embryophyta</taxon>
        <taxon>Tracheophyta</taxon>
        <taxon>Spermatophyta</taxon>
        <taxon>Magnoliopsida</taxon>
        <taxon>Liliopsida</taxon>
        <taxon>Asparagales</taxon>
        <taxon>Orchidaceae</taxon>
        <taxon>Epidendroideae</taxon>
        <taxon>Malaxideae</taxon>
        <taxon>Dendrobiinae</taxon>
        <taxon>Dendrobium</taxon>
    </lineage>
</organism>
<feature type="transmembrane region" description="Helical" evidence="1">
    <location>
        <begin position="75"/>
        <end position="94"/>
    </location>
</feature>
<comment type="caution">
    <text evidence="2">The sequence shown here is derived from an EMBL/GenBank/DDBJ whole genome shotgun (WGS) entry which is preliminary data.</text>
</comment>
<keyword evidence="1" id="KW-1133">Transmembrane helix</keyword>
<evidence type="ECO:0000256" key="1">
    <source>
        <dbReference type="SAM" id="Phobius"/>
    </source>
</evidence>